<reference evidence="7" key="1">
    <citation type="submission" date="2020-10" db="EMBL/GenBank/DDBJ databases">
        <title>ChiBAC.</title>
        <authorList>
            <person name="Zenner C."/>
            <person name="Hitch T.C.A."/>
            <person name="Clavel T."/>
        </authorList>
    </citation>
    <scope>NUCLEOTIDE SEQUENCE</scope>
    <source>
        <strain evidence="7">DSM 107454</strain>
    </source>
</reference>
<evidence type="ECO:0000313" key="8">
    <source>
        <dbReference type="Proteomes" id="UP000806542"/>
    </source>
</evidence>
<dbReference type="RefSeq" id="WP_226393184.1">
    <property type="nucleotide sequence ID" value="NZ_JADCKB010000019.1"/>
</dbReference>
<comment type="caution">
    <text evidence="7">The sequence shown here is derived from an EMBL/GenBank/DDBJ whole genome shotgun (WGS) entry which is preliminary data.</text>
</comment>
<dbReference type="InterPro" id="IPR050490">
    <property type="entry name" value="Bact_solute-bd_prot1"/>
</dbReference>
<feature type="signal peptide" evidence="6">
    <location>
        <begin position="1"/>
        <end position="23"/>
    </location>
</feature>
<dbReference type="Proteomes" id="UP000806542">
    <property type="component" value="Unassembled WGS sequence"/>
</dbReference>
<evidence type="ECO:0000256" key="4">
    <source>
        <dbReference type="ARBA" id="ARBA00023139"/>
    </source>
</evidence>
<keyword evidence="4" id="KW-0564">Palmitate</keyword>
<dbReference type="InterPro" id="IPR006059">
    <property type="entry name" value="SBP"/>
</dbReference>
<dbReference type="PANTHER" id="PTHR43649:SF33">
    <property type="entry name" value="POLYGALACTURONAN_RHAMNOGALACTURONAN-BINDING PROTEIN YTCQ"/>
    <property type="match status" value="1"/>
</dbReference>
<proteinExistence type="predicted"/>
<keyword evidence="5" id="KW-0449">Lipoprotein</keyword>
<dbReference type="EMBL" id="JADCKB010000019">
    <property type="protein sequence ID" value="MBE5040630.1"/>
    <property type="molecule type" value="Genomic_DNA"/>
</dbReference>
<sequence>MMKFLKQGTAIACAVLLAGTCLAGCGGSSDDTEAAKDISEYQAQDDKEYTISWTAWIGSPVEENADMVNYWNEKFNVKFDVWNIDPSNYGETLGLKIAGGDVPDVLWTPDLSAFYKYGKDGILTPLTDEILKTCAPEMYDYYMSMEPNAFKYRSVDGVLYGIPSLADPARRPLVYRGDWLEKMGVENLPDTLEEFEDLMYRFAKEDPDGNGKDDTYGMSNSGLHAVYGAYGMADGYWIERDGKLVYCNIQPEMKEALALLRKWYQDGVLDPEFIMDERQVSGSNMSKPFVEGRVGFTASGEDWHYKPKFENGKEKNDWEGDNRKELRKLNPTAADSLRLGVPLTGPNGSKVIDQGNIVGTTNTTIGFGAQLKDQPDKLAKILDIINQLGFTSRQNSLEANNGIEGVHWKFDDEGRIEYLDPKYEQYTERAKIGGHTVFQLVKSLEWDKIGDEAFLQWEEDNKAMEYGLRNELKTILPSQSRYGADLDKIVSETYIAIITGDEPIEYFDEFVEKWKKAGGEQLEKEANEWYASIQ</sequence>
<evidence type="ECO:0000256" key="1">
    <source>
        <dbReference type="ARBA" id="ARBA00022475"/>
    </source>
</evidence>
<dbReference type="Gene3D" id="3.40.190.10">
    <property type="entry name" value="Periplasmic binding protein-like II"/>
    <property type="match status" value="3"/>
</dbReference>
<feature type="chain" id="PRO_5038625032" evidence="6">
    <location>
        <begin position="24"/>
        <end position="534"/>
    </location>
</feature>
<protein>
    <submittedName>
        <fullName evidence="7">Extracellular solute-binding protein</fullName>
    </submittedName>
</protein>
<evidence type="ECO:0000256" key="3">
    <source>
        <dbReference type="ARBA" id="ARBA00023136"/>
    </source>
</evidence>
<gene>
    <name evidence="7" type="ORF">INF28_09165</name>
</gene>
<keyword evidence="3" id="KW-0472">Membrane</keyword>
<evidence type="ECO:0000256" key="2">
    <source>
        <dbReference type="ARBA" id="ARBA00022729"/>
    </source>
</evidence>
<dbReference type="AlphaFoldDB" id="A0A9D5R930"/>
<dbReference type="Pfam" id="PF13416">
    <property type="entry name" value="SBP_bac_8"/>
    <property type="match status" value="1"/>
</dbReference>
<keyword evidence="1" id="KW-1003">Cell membrane</keyword>
<evidence type="ECO:0000256" key="6">
    <source>
        <dbReference type="SAM" id="SignalP"/>
    </source>
</evidence>
<accession>A0A9D5R930</accession>
<keyword evidence="8" id="KW-1185">Reference proteome</keyword>
<name>A0A9D5R930_9FIRM</name>
<evidence type="ECO:0000256" key="5">
    <source>
        <dbReference type="ARBA" id="ARBA00023288"/>
    </source>
</evidence>
<dbReference type="SUPFAM" id="SSF53850">
    <property type="entry name" value="Periplasmic binding protein-like II"/>
    <property type="match status" value="1"/>
</dbReference>
<evidence type="ECO:0000313" key="7">
    <source>
        <dbReference type="EMBL" id="MBE5040630.1"/>
    </source>
</evidence>
<organism evidence="7 8">
    <name type="scientific">Ructibacterium gallinarum</name>
    <dbReference type="NCBI Taxonomy" id="2779355"/>
    <lineage>
        <taxon>Bacteria</taxon>
        <taxon>Bacillati</taxon>
        <taxon>Bacillota</taxon>
        <taxon>Clostridia</taxon>
        <taxon>Eubacteriales</taxon>
        <taxon>Oscillospiraceae</taxon>
        <taxon>Ructibacterium</taxon>
    </lineage>
</organism>
<dbReference type="PANTHER" id="PTHR43649">
    <property type="entry name" value="ARABINOSE-BINDING PROTEIN-RELATED"/>
    <property type="match status" value="1"/>
</dbReference>
<keyword evidence="2 6" id="KW-0732">Signal</keyword>